<evidence type="ECO:0000313" key="2">
    <source>
        <dbReference type="Proteomes" id="UP000825051"/>
    </source>
</evidence>
<dbReference type="KEGG" id="ole:K0B96_15055"/>
<evidence type="ECO:0008006" key="3">
    <source>
        <dbReference type="Google" id="ProtNLM"/>
    </source>
</evidence>
<gene>
    <name evidence="1" type="ORF">K0B96_15055</name>
</gene>
<keyword evidence="2" id="KW-1185">Reference proteome</keyword>
<dbReference type="Proteomes" id="UP000825051">
    <property type="component" value="Chromosome"/>
</dbReference>
<protein>
    <recommendedName>
        <fullName evidence="3">TonB C-terminal domain-containing protein</fullName>
    </recommendedName>
</protein>
<evidence type="ECO:0000313" key="1">
    <source>
        <dbReference type="EMBL" id="QYM78601.1"/>
    </source>
</evidence>
<dbReference type="RefSeq" id="WP_220161705.1">
    <property type="nucleotide sequence ID" value="NZ_CP080507.1"/>
</dbReference>
<dbReference type="EMBL" id="CP080507">
    <property type="protein sequence ID" value="QYM78601.1"/>
    <property type="molecule type" value="Genomic_DNA"/>
</dbReference>
<dbReference type="SUPFAM" id="SSF74653">
    <property type="entry name" value="TolA/TonB C-terminal domain"/>
    <property type="match status" value="1"/>
</dbReference>
<accession>A0A8F9TT62</accession>
<dbReference type="Gene3D" id="3.30.1150.10">
    <property type="match status" value="1"/>
</dbReference>
<proteinExistence type="predicted"/>
<organism evidence="1 2">
    <name type="scientific">Horticoccus luteus</name>
    <dbReference type="NCBI Taxonomy" id="2862869"/>
    <lineage>
        <taxon>Bacteria</taxon>
        <taxon>Pseudomonadati</taxon>
        <taxon>Verrucomicrobiota</taxon>
        <taxon>Opitutia</taxon>
        <taxon>Opitutales</taxon>
        <taxon>Opitutaceae</taxon>
        <taxon>Horticoccus</taxon>
    </lineage>
</organism>
<name>A0A8F9TT62_9BACT</name>
<dbReference type="AlphaFoldDB" id="A0A8F9TT62"/>
<reference evidence="1" key="1">
    <citation type="submission" date="2021-08" db="EMBL/GenBank/DDBJ databases">
        <title>Genome of a novel bacterium of the phylum Verrucomicrobia, Oleiharenicola sp. KSB-15.</title>
        <authorList>
            <person name="Chung J.-H."/>
            <person name="Ahn J.-H."/>
            <person name="Yoon Y."/>
            <person name="Kim D.-Y."/>
            <person name="An S.-H."/>
            <person name="Park I."/>
            <person name="Yeon J."/>
        </authorList>
    </citation>
    <scope>NUCLEOTIDE SEQUENCE</scope>
    <source>
        <strain evidence="1">KSB-15</strain>
    </source>
</reference>
<sequence>MKSPELGFDPKWKAHSEYINRIAQQVQSEWERLLVTNKIYPPSDSKVVVVFVMNAEGKITRIKQVKNESSREGAIACLSAIINPAPYGKWSDAMKALLGEEQEVTFTFVYQ</sequence>